<gene>
    <name evidence="1" type="ORF">LSH36_137g06085</name>
</gene>
<comment type="caution">
    <text evidence="1">The sequence shown here is derived from an EMBL/GenBank/DDBJ whole genome shotgun (WGS) entry which is preliminary data.</text>
</comment>
<sequence>MVQCAKILENWNKMSAQIQALLDDNVDREEDSPIIEDIFKAGRMWLMKYLKHTILHLEINMRVLEPFCDLLLDYQSYVDHTIPTLYRTAWDKLMTREDEIVGLLHHVTQQSTLVAEQICVVVEEWNSQYETKELRSRQRKTYFRLLQRLLKFMLKYSELLTTYMSSNRNRWKEATDLTVQLSERVCTTVKQENNNECTTSKTVTDSI</sequence>
<proteinExistence type="predicted"/>
<reference evidence="1" key="1">
    <citation type="journal article" date="2023" name="Mol. Biol. Evol.">
        <title>Third-Generation Sequencing Reveals the Adaptive Role of the Epigenome in Three Deep-Sea Polychaetes.</title>
        <authorList>
            <person name="Perez M."/>
            <person name="Aroh O."/>
            <person name="Sun Y."/>
            <person name="Lan Y."/>
            <person name="Juniper S.K."/>
            <person name="Young C.R."/>
            <person name="Angers B."/>
            <person name="Qian P.Y."/>
        </authorList>
    </citation>
    <scope>NUCLEOTIDE SEQUENCE</scope>
    <source>
        <strain evidence="1">P08H-3</strain>
    </source>
</reference>
<evidence type="ECO:0000313" key="2">
    <source>
        <dbReference type="Proteomes" id="UP001208570"/>
    </source>
</evidence>
<keyword evidence="2" id="KW-1185">Reference proteome</keyword>
<evidence type="ECO:0000313" key="1">
    <source>
        <dbReference type="EMBL" id="KAK2160269.1"/>
    </source>
</evidence>
<organism evidence="1 2">
    <name type="scientific">Paralvinella palmiformis</name>
    <dbReference type="NCBI Taxonomy" id="53620"/>
    <lineage>
        <taxon>Eukaryota</taxon>
        <taxon>Metazoa</taxon>
        <taxon>Spiralia</taxon>
        <taxon>Lophotrochozoa</taxon>
        <taxon>Annelida</taxon>
        <taxon>Polychaeta</taxon>
        <taxon>Sedentaria</taxon>
        <taxon>Canalipalpata</taxon>
        <taxon>Terebellida</taxon>
        <taxon>Terebelliformia</taxon>
        <taxon>Alvinellidae</taxon>
        <taxon>Paralvinella</taxon>
    </lineage>
</organism>
<dbReference type="Proteomes" id="UP001208570">
    <property type="component" value="Unassembled WGS sequence"/>
</dbReference>
<accession>A0AAD9NAP1</accession>
<dbReference type="AlphaFoldDB" id="A0AAD9NAP1"/>
<dbReference type="EMBL" id="JAODUP010000137">
    <property type="protein sequence ID" value="KAK2160269.1"/>
    <property type="molecule type" value="Genomic_DNA"/>
</dbReference>
<protein>
    <submittedName>
        <fullName evidence="1">Uncharacterized protein</fullName>
    </submittedName>
</protein>
<name>A0AAD9NAP1_9ANNE</name>